<protein>
    <recommendedName>
        <fullName evidence="1">Retrovirus-related Pol polyprotein from transposon TNT 1-94-like beta-barrel domain-containing protein</fullName>
    </recommendedName>
</protein>
<reference evidence="2" key="1">
    <citation type="submission" date="2018-05" db="EMBL/GenBank/DDBJ databases">
        <title>Draft genome of Mucuna pruriens seed.</title>
        <authorList>
            <person name="Nnadi N.E."/>
            <person name="Vos R."/>
            <person name="Hasami M.H."/>
            <person name="Devisetty U.K."/>
            <person name="Aguiy J.C."/>
        </authorList>
    </citation>
    <scope>NUCLEOTIDE SEQUENCE [LARGE SCALE GENOMIC DNA]</scope>
    <source>
        <strain evidence="2">JCA_2017</strain>
    </source>
</reference>
<dbReference type="AlphaFoldDB" id="A0A371FRV9"/>
<feature type="domain" description="Retrovirus-related Pol polyprotein from transposon TNT 1-94-like beta-barrel" evidence="1">
    <location>
        <begin position="18"/>
        <end position="86"/>
    </location>
</feature>
<name>A0A371FRV9_MUCPR</name>
<keyword evidence="3" id="KW-1185">Reference proteome</keyword>
<dbReference type="OrthoDB" id="439192at2759"/>
<gene>
    <name evidence="2" type="ORF">CR513_38302</name>
</gene>
<dbReference type="EMBL" id="QJKJ01008022">
    <property type="protein sequence ID" value="RDX81065.1"/>
    <property type="molecule type" value="Genomic_DNA"/>
</dbReference>
<feature type="non-terminal residue" evidence="2">
    <location>
        <position position="1"/>
    </location>
</feature>
<sequence length="141" mass="15961">MKGKSSFNNYGSVPQSIWNLDSGETDHMTSFPSYFTSYLKVSKKQLITITNEDHVPIVGSSISSLSLHILHDPKLANNIISIHRLIQDWNCAVTFFHSHCVIQELTTGRTIRVAKEQGELYYLQHTKIGNNTNKEDLPSNQ</sequence>
<dbReference type="Proteomes" id="UP000257109">
    <property type="component" value="Unassembled WGS sequence"/>
</dbReference>
<evidence type="ECO:0000313" key="2">
    <source>
        <dbReference type="EMBL" id="RDX81065.1"/>
    </source>
</evidence>
<accession>A0A371FRV9</accession>
<organism evidence="2 3">
    <name type="scientific">Mucuna pruriens</name>
    <name type="common">Velvet bean</name>
    <name type="synonym">Dolichos pruriens</name>
    <dbReference type="NCBI Taxonomy" id="157652"/>
    <lineage>
        <taxon>Eukaryota</taxon>
        <taxon>Viridiplantae</taxon>
        <taxon>Streptophyta</taxon>
        <taxon>Embryophyta</taxon>
        <taxon>Tracheophyta</taxon>
        <taxon>Spermatophyta</taxon>
        <taxon>Magnoliopsida</taxon>
        <taxon>eudicotyledons</taxon>
        <taxon>Gunneridae</taxon>
        <taxon>Pentapetalae</taxon>
        <taxon>rosids</taxon>
        <taxon>fabids</taxon>
        <taxon>Fabales</taxon>
        <taxon>Fabaceae</taxon>
        <taxon>Papilionoideae</taxon>
        <taxon>50 kb inversion clade</taxon>
        <taxon>NPAAA clade</taxon>
        <taxon>indigoferoid/millettioid clade</taxon>
        <taxon>Phaseoleae</taxon>
        <taxon>Mucuna</taxon>
    </lineage>
</organism>
<evidence type="ECO:0000313" key="3">
    <source>
        <dbReference type="Proteomes" id="UP000257109"/>
    </source>
</evidence>
<proteinExistence type="predicted"/>
<dbReference type="InterPro" id="IPR054722">
    <property type="entry name" value="PolX-like_BBD"/>
</dbReference>
<evidence type="ECO:0000259" key="1">
    <source>
        <dbReference type="Pfam" id="PF22936"/>
    </source>
</evidence>
<dbReference type="Pfam" id="PF22936">
    <property type="entry name" value="Pol_BBD"/>
    <property type="match status" value="1"/>
</dbReference>
<comment type="caution">
    <text evidence="2">The sequence shown here is derived from an EMBL/GenBank/DDBJ whole genome shotgun (WGS) entry which is preliminary data.</text>
</comment>